<protein>
    <submittedName>
        <fullName evidence="1">Uncharacterized protein</fullName>
    </submittedName>
</protein>
<gene>
    <name evidence="1" type="ORF">LCGC14_2090680</name>
</gene>
<proteinExistence type="predicted"/>
<accession>A0A0F9GR06</accession>
<reference evidence="1" key="1">
    <citation type="journal article" date="2015" name="Nature">
        <title>Complex archaea that bridge the gap between prokaryotes and eukaryotes.</title>
        <authorList>
            <person name="Spang A."/>
            <person name="Saw J.H."/>
            <person name="Jorgensen S.L."/>
            <person name="Zaremba-Niedzwiedzka K."/>
            <person name="Martijn J."/>
            <person name="Lind A.E."/>
            <person name="van Eijk R."/>
            <person name="Schleper C."/>
            <person name="Guy L."/>
            <person name="Ettema T.J."/>
        </authorList>
    </citation>
    <scope>NUCLEOTIDE SEQUENCE</scope>
</reference>
<organism evidence="1">
    <name type="scientific">marine sediment metagenome</name>
    <dbReference type="NCBI Taxonomy" id="412755"/>
    <lineage>
        <taxon>unclassified sequences</taxon>
        <taxon>metagenomes</taxon>
        <taxon>ecological metagenomes</taxon>
    </lineage>
</organism>
<comment type="caution">
    <text evidence="1">The sequence shown here is derived from an EMBL/GenBank/DDBJ whole genome shotgun (WGS) entry which is preliminary data.</text>
</comment>
<dbReference type="AlphaFoldDB" id="A0A0F9GR06"/>
<dbReference type="EMBL" id="LAZR01025455">
    <property type="protein sequence ID" value="KKL71865.1"/>
    <property type="molecule type" value="Genomic_DNA"/>
</dbReference>
<sequence length="70" mass="7515">MPSNQQLLNRLHRKAAALTPELRNVYLTAYQAIRDALSPSEWAAAIQNGNVDALIQAVLSTSSLEAGPLA</sequence>
<evidence type="ECO:0000313" key="1">
    <source>
        <dbReference type="EMBL" id="KKL71865.1"/>
    </source>
</evidence>
<name>A0A0F9GR06_9ZZZZ</name>
<feature type="non-terminal residue" evidence="1">
    <location>
        <position position="70"/>
    </location>
</feature>